<dbReference type="InterPro" id="IPR004263">
    <property type="entry name" value="Exostosin"/>
</dbReference>
<dbReference type="Gene3D" id="2.10.25.10">
    <property type="entry name" value="Laminin"/>
    <property type="match status" value="1"/>
</dbReference>
<dbReference type="PANTHER" id="PTHR11062:SF376">
    <property type="entry name" value="EXOSTOSIN FAMILY PROTEIN"/>
    <property type="match status" value="1"/>
</dbReference>
<dbReference type="Pfam" id="PF03016">
    <property type="entry name" value="Exostosin_GT47"/>
    <property type="match status" value="1"/>
</dbReference>
<feature type="disulfide bond" evidence="5">
    <location>
        <begin position="64"/>
        <end position="74"/>
    </location>
</feature>
<accession>A0AAD3DHK7</accession>
<evidence type="ECO:0000259" key="6">
    <source>
        <dbReference type="PROSITE" id="PS50026"/>
    </source>
</evidence>
<evidence type="ECO:0000256" key="2">
    <source>
        <dbReference type="ARBA" id="ARBA00010271"/>
    </source>
</evidence>
<keyword evidence="5" id="KW-0245">EGF-like domain</keyword>
<organism evidence="7 8">
    <name type="scientific">Astrephomene gubernaculifera</name>
    <dbReference type="NCBI Taxonomy" id="47775"/>
    <lineage>
        <taxon>Eukaryota</taxon>
        <taxon>Viridiplantae</taxon>
        <taxon>Chlorophyta</taxon>
        <taxon>core chlorophytes</taxon>
        <taxon>Chlorophyceae</taxon>
        <taxon>CS clade</taxon>
        <taxon>Chlamydomonadales</taxon>
        <taxon>Astrephomenaceae</taxon>
        <taxon>Astrephomene</taxon>
    </lineage>
</organism>
<dbReference type="GO" id="GO:0000139">
    <property type="term" value="C:Golgi membrane"/>
    <property type="evidence" value="ECO:0007669"/>
    <property type="project" value="UniProtKB-SubCell"/>
</dbReference>
<evidence type="ECO:0000256" key="1">
    <source>
        <dbReference type="ARBA" id="ARBA00004323"/>
    </source>
</evidence>
<dbReference type="InterPro" id="IPR040911">
    <property type="entry name" value="Exostosin_GT47"/>
</dbReference>
<evidence type="ECO:0000256" key="4">
    <source>
        <dbReference type="ARBA" id="ARBA00023157"/>
    </source>
</evidence>
<proteinExistence type="inferred from homology"/>
<dbReference type="PROSITE" id="PS00022">
    <property type="entry name" value="EGF_1"/>
    <property type="match status" value="1"/>
</dbReference>
<feature type="non-terminal residue" evidence="7">
    <location>
        <position position="552"/>
    </location>
</feature>
<sequence length="552" mass="61335">MVVIRSHMNNGCRLRTNLGPPTAWLLLLLLSVEFVFLPRIWGPTLADAAAGAAATDTPLPPSRCPGSCTLHGTCNEELGRCDCPRHLSGPDCSRRLPRPELLQRCRQQGYSGLKECLDPEQSCLNRCNRRGSCVAGFCHCKPGHFGADCSLSLDSAGRPVLLAGSGYSTRTKRPWVYVYELPPEMTVWYNFRRLDRPLHLLLWQRLLSSGARVADGAEADYYLLPVRQRSFSDSPLLEAAMRYSAAHWPWWNGTGGGHRHLVLHTGDWGRAEASPEVQLLGWNMSWLTHWGLTKDRDIPRWSRSFRPDKDVVLPVYISPGHFVKFGMTRSPLHPRLAARAAARNRTARTAATLFFAGRICPDQRYPTPETWPHCGGQSSDNWYSGGIREKVVAAHWSRPGFHLVASEPRYGAYLAGSTYCLAPPGAGHGQRQIQALFMGCVPVTVADHVAEPFEPALSWQRWGVRAAEADIPRLHELLAGVGEEQLAGMRSRMHCAAQHMLYSSISGGLLGEDGRYDAFESALEVLRVRGRHPGEPQARFGQLDADFAEFMS</sequence>
<dbReference type="InterPro" id="IPR000742">
    <property type="entry name" value="EGF"/>
</dbReference>
<comment type="similarity">
    <text evidence="2">Belongs to the glycosyltransferase 47 family.</text>
</comment>
<dbReference type="Pfam" id="PF07974">
    <property type="entry name" value="EGF_2"/>
    <property type="match status" value="1"/>
</dbReference>
<dbReference type="PANTHER" id="PTHR11062">
    <property type="entry name" value="EXOSTOSIN HEPARAN SULFATE GLYCOSYLTRANSFERASE -RELATED"/>
    <property type="match status" value="1"/>
</dbReference>
<evidence type="ECO:0000256" key="3">
    <source>
        <dbReference type="ARBA" id="ARBA00023034"/>
    </source>
</evidence>
<comment type="caution">
    <text evidence="7">The sequence shown here is derived from an EMBL/GenBank/DDBJ whole genome shotgun (WGS) entry which is preliminary data.</text>
</comment>
<gene>
    <name evidence="7" type="ORF">Agub_g681</name>
</gene>
<dbReference type="PROSITE" id="PS50026">
    <property type="entry name" value="EGF_3"/>
    <property type="match status" value="1"/>
</dbReference>
<dbReference type="GO" id="GO:0016757">
    <property type="term" value="F:glycosyltransferase activity"/>
    <property type="evidence" value="ECO:0007669"/>
    <property type="project" value="InterPro"/>
</dbReference>
<dbReference type="InterPro" id="IPR013111">
    <property type="entry name" value="EGF_extracell"/>
</dbReference>
<evidence type="ECO:0000313" key="7">
    <source>
        <dbReference type="EMBL" id="GFR40126.1"/>
    </source>
</evidence>
<dbReference type="AlphaFoldDB" id="A0AAD3DHK7"/>
<feature type="domain" description="EGF-like" evidence="6">
    <location>
        <begin position="60"/>
        <end position="93"/>
    </location>
</feature>
<keyword evidence="4 5" id="KW-1015">Disulfide bond</keyword>
<keyword evidence="8" id="KW-1185">Reference proteome</keyword>
<comment type="subcellular location">
    <subcellularLocation>
        <location evidence="1">Golgi apparatus membrane</location>
        <topology evidence="1">Single-pass type II membrane protein</topology>
    </subcellularLocation>
</comment>
<evidence type="ECO:0000313" key="8">
    <source>
        <dbReference type="Proteomes" id="UP001054857"/>
    </source>
</evidence>
<comment type="caution">
    <text evidence="5">Lacks conserved residue(s) required for the propagation of feature annotation.</text>
</comment>
<feature type="disulfide bond" evidence="5">
    <location>
        <begin position="83"/>
        <end position="92"/>
    </location>
</feature>
<protein>
    <recommendedName>
        <fullName evidence="6">EGF-like domain-containing protein</fullName>
    </recommendedName>
</protein>
<keyword evidence="3" id="KW-0333">Golgi apparatus</keyword>
<name>A0AAD3DHK7_9CHLO</name>
<dbReference type="EMBL" id="BMAR01000001">
    <property type="protein sequence ID" value="GFR40126.1"/>
    <property type="molecule type" value="Genomic_DNA"/>
</dbReference>
<evidence type="ECO:0000256" key="5">
    <source>
        <dbReference type="PROSITE-ProRule" id="PRU00076"/>
    </source>
</evidence>
<reference evidence="7 8" key="1">
    <citation type="journal article" date="2021" name="Sci. Rep.">
        <title>Genome sequencing of the multicellular alga Astrephomene provides insights into convergent evolution of germ-soma differentiation.</title>
        <authorList>
            <person name="Yamashita S."/>
            <person name="Yamamoto K."/>
            <person name="Matsuzaki R."/>
            <person name="Suzuki S."/>
            <person name="Yamaguchi H."/>
            <person name="Hirooka S."/>
            <person name="Minakuchi Y."/>
            <person name="Miyagishima S."/>
            <person name="Kawachi M."/>
            <person name="Toyoda A."/>
            <person name="Nozaki H."/>
        </authorList>
    </citation>
    <scope>NUCLEOTIDE SEQUENCE [LARGE SCALE GENOMIC DNA]</scope>
    <source>
        <strain evidence="7 8">NIES-4017</strain>
    </source>
</reference>
<dbReference type="Proteomes" id="UP001054857">
    <property type="component" value="Unassembled WGS sequence"/>
</dbReference>